<dbReference type="RefSeq" id="WP_227588904.1">
    <property type="nucleotide sequence ID" value="NZ_JAJEQQ010000019.1"/>
</dbReference>
<reference evidence="1 2" key="1">
    <citation type="submission" date="2021-10" db="EMBL/GenBank/DDBJ databases">
        <title>Anaerobic single-cell dispensing facilitates the cultivation of human gut bacteria.</title>
        <authorList>
            <person name="Afrizal A."/>
        </authorList>
    </citation>
    <scope>NUCLEOTIDE SEQUENCE [LARGE SCALE GENOMIC DNA]</scope>
    <source>
        <strain evidence="1 2">CLA-AA-H217</strain>
    </source>
</reference>
<comment type="caution">
    <text evidence="1">The sequence shown here is derived from an EMBL/GenBank/DDBJ whole genome shotgun (WGS) entry which is preliminary data.</text>
</comment>
<name>A0AAW4W574_9FIRM</name>
<accession>A0AAW4W574</accession>
<organism evidence="1 2">
    <name type="scientific">Blautia fusiformis</name>
    <dbReference type="NCBI Taxonomy" id="2881264"/>
    <lineage>
        <taxon>Bacteria</taxon>
        <taxon>Bacillati</taxon>
        <taxon>Bacillota</taxon>
        <taxon>Clostridia</taxon>
        <taxon>Lachnospirales</taxon>
        <taxon>Lachnospiraceae</taxon>
        <taxon>Blautia</taxon>
    </lineage>
</organism>
<evidence type="ECO:0000313" key="1">
    <source>
        <dbReference type="EMBL" id="MCC2228506.1"/>
    </source>
</evidence>
<dbReference type="Proteomes" id="UP001198612">
    <property type="component" value="Unassembled WGS sequence"/>
</dbReference>
<gene>
    <name evidence="1" type="ORF">LKD40_11925</name>
</gene>
<evidence type="ECO:0000313" key="2">
    <source>
        <dbReference type="Proteomes" id="UP001198612"/>
    </source>
</evidence>
<dbReference type="AlphaFoldDB" id="A0AAW4W574"/>
<dbReference type="EMBL" id="JAJEQQ010000019">
    <property type="protein sequence ID" value="MCC2228506.1"/>
    <property type="molecule type" value="Genomic_DNA"/>
</dbReference>
<proteinExistence type="predicted"/>
<protein>
    <submittedName>
        <fullName evidence="1">Uncharacterized protein</fullName>
    </submittedName>
</protein>
<keyword evidence="2" id="KW-1185">Reference proteome</keyword>
<sequence>MTEQEKKELLDELEKRIDEKYKGCLTGEDVATTLKVPREKWFRDENGNGRNSLMTDAFDSSIISWQVWETIRKLTCAVCGKQYVRHLANVENADEIAEKLCQFVYDLKMDFKKQEDKKC</sequence>